<proteinExistence type="predicted"/>
<dbReference type="PROSITE" id="PS51257">
    <property type="entry name" value="PROKAR_LIPOPROTEIN"/>
    <property type="match status" value="1"/>
</dbReference>
<keyword evidence="1" id="KW-0472">Membrane</keyword>
<reference evidence="3" key="1">
    <citation type="journal article" date="2019" name="Int. J. Syst. Evol. Microbiol.">
        <title>The Global Catalogue of Microorganisms (GCM) 10K type strain sequencing project: providing services to taxonomists for standard genome sequencing and annotation.</title>
        <authorList>
            <consortium name="The Broad Institute Genomics Platform"/>
            <consortium name="The Broad Institute Genome Sequencing Center for Infectious Disease"/>
            <person name="Wu L."/>
            <person name="Ma J."/>
        </authorList>
    </citation>
    <scope>NUCLEOTIDE SEQUENCE [LARGE SCALE GENOMIC DNA]</scope>
    <source>
        <strain evidence="3">CCUG 30340</strain>
    </source>
</reference>
<dbReference type="EMBL" id="JBHSHD010000004">
    <property type="protein sequence ID" value="MFC4819531.1"/>
    <property type="molecule type" value="Genomic_DNA"/>
</dbReference>
<keyword evidence="1" id="KW-1133">Transmembrane helix</keyword>
<keyword evidence="3" id="KW-1185">Reference proteome</keyword>
<dbReference type="RefSeq" id="WP_380019309.1">
    <property type="nucleotide sequence ID" value="NZ_JBHSHD010000004.1"/>
</dbReference>
<feature type="transmembrane region" description="Helical" evidence="1">
    <location>
        <begin position="143"/>
        <end position="159"/>
    </location>
</feature>
<evidence type="ECO:0000313" key="3">
    <source>
        <dbReference type="Proteomes" id="UP001595886"/>
    </source>
</evidence>
<feature type="transmembrane region" description="Helical" evidence="1">
    <location>
        <begin position="54"/>
        <end position="73"/>
    </location>
</feature>
<dbReference type="Proteomes" id="UP001595886">
    <property type="component" value="Unassembled WGS sequence"/>
</dbReference>
<organism evidence="2 3">
    <name type="scientific">Dokdonella ginsengisoli</name>
    <dbReference type="NCBI Taxonomy" id="363846"/>
    <lineage>
        <taxon>Bacteria</taxon>
        <taxon>Pseudomonadati</taxon>
        <taxon>Pseudomonadota</taxon>
        <taxon>Gammaproteobacteria</taxon>
        <taxon>Lysobacterales</taxon>
        <taxon>Rhodanobacteraceae</taxon>
        <taxon>Dokdonella</taxon>
    </lineage>
</organism>
<gene>
    <name evidence="2" type="ORF">ACFO6Q_04305</name>
</gene>
<comment type="caution">
    <text evidence="2">The sequence shown here is derived from an EMBL/GenBank/DDBJ whole genome shotgun (WGS) entry which is preliminary data.</text>
</comment>
<accession>A0ABV9QRN9</accession>
<evidence type="ECO:0000313" key="2">
    <source>
        <dbReference type="EMBL" id="MFC4819531.1"/>
    </source>
</evidence>
<protein>
    <submittedName>
        <fullName evidence="2">Uncharacterized protein</fullName>
    </submittedName>
</protein>
<feature type="transmembrane region" description="Helical" evidence="1">
    <location>
        <begin position="21"/>
        <end position="42"/>
    </location>
</feature>
<feature type="transmembrane region" description="Helical" evidence="1">
    <location>
        <begin position="117"/>
        <end position="137"/>
    </location>
</feature>
<name>A0ABV9QRN9_9GAMM</name>
<keyword evidence="1" id="KW-0812">Transmembrane</keyword>
<feature type="transmembrane region" description="Helical" evidence="1">
    <location>
        <begin position="179"/>
        <end position="200"/>
    </location>
</feature>
<sequence>MNRERAIERLRAVLEHEQYPRLGMLLIVALTGGCGFLASVVLLRSGVGSIALRYPLALCIAYAVFLLLLWLWLRTRAHEPFAAVDADDGDAPPPEGQRPRVDVDSSPLDVLGYLDDIGLPIVIGVLVLAALFASLWIVYAAPALLAELLFDAVLAAGLYRRLRRSEARHWLDTAVRRTFVPFVLMLAGLVAFGLGVRHGYPDAHSIGELLRSAAAGAAR</sequence>
<evidence type="ECO:0000256" key="1">
    <source>
        <dbReference type="SAM" id="Phobius"/>
    </source>
</evidence>